<proteinExistence type="predicted"/>
<keyword evidence="1" id="KW-0472">Membrane</keyword>
<accession>A0ABT8EQL4</accession>
<comment type="caution">
    <text evidence="2">The sequence shown here is derived from an EMBL/GenBank/DDBJ whole genome shotgun (WGS) entry which is preliminary data.</text>
</comment>
<dbReference type="Proteomes" id="UP001168537">
    <property type="component" value="Unassembled WGS sequence"/>
</dbReference>
<reference evidence="2" key="1">
    <citation type="submission" date="2023-06" db="EMBL/GenBank/DDBJ databases">
        <title>Draft genome sequence of Nocardioides sp. SOB72.</title>
        <authorList>
            <person name="Zhang G."/>
        </authorList>
    </citation>
    <scope>NUCLEOTIDE SEQUENCE</scope>
    <source>
        <strain evidence="2">SOB72</strain>
    </source>
</reference>
<feature type="transmembrane region" description="Helical" evidence="1">
    <location>
        <begin position="102"/>
        <end position="120"/>
    </location>
</feature>
<keyword evidence="3" id="KW-1185">Reference proteome</keyword>
<evidence type="ECO:0000313" key="2">
    <source>
        <dbReference type="EMBL" id="MDN4160420.1"/>
    </source>
</evidence>
<name>A0ABT8EQL4_9ACTN</name>
<keyword evidence="1" id="KW-1133">Transmembrane helix</keyword>
<dbReference type="EMBL" id="JAUHJR010000001">
    <property type="protein sequence ID" value="MDN4160420.1"/>
    <property type="molecule type" value="Genomic_DNA"/>
</dbReference>
<evidence type="ECO:0000256" key="1">
    <source>
        <dbReference type="SAM" id="Phobius"/>
    </source>
</evidence>
<feature type="transmembrane region" description="Helical" evidence="1">
    <location>
        <begin position="20"/>
        <end position="38"/>
    </location>
</feature>
<keyword evidence="1" id="KW-0812">Transmembrane</keyword>
<organism evidence="2 3">
    <name type="scientific">Nocardioides abyssi</name>
    <dbReference type="NCBI Taxonomy" id="3058370"/>
    <lineage>
        <taxon>Bacteria</taxon>
        <taxon>Bacillati</taxon>
        <taxon>Actinomycetota</taxon>
        <taxon>Actinomycetes</taxon>
        <taxon>Propionibacteriales</taxon>
        <taxon>Nocardioidaceae</taxon>
        <taxon>Nocardioides</taxon>
    </lineage>
</organism>
<dbReference type="RefSeq" id="WP_300959275.1">
    <property type="nucleotide sequence ID" value="NZ_JAUHJR010000001.1"/>
</dbReference>
<feature type="transmembrane region" description="Helical" evidence="1">
    <location>
        <begin position="44"/>
        <end position="66"/>
    </location>
</feature>
<sequence length="128" mass="13609">MTTTQRLSNAVISRSRTVAACAFVGVGFVSGLVLSVFMEEDAALLIAVATPFVILEVMAKILEFILHGNDTPDWFAERFELVRIPTGLAAASFIAANQAAEHTGAAVIGLVVLIVVLVGVRSVRPRDE</sequence>
<gene>
    <name evidence="2" type="ORF">QWY29_03570</name>
</gene>
<protein>
    <submittedName>
        <fullName evidence="2">Uncharacterized protein</fullName>
    </submittedName>
</protein>
<evidence type="ECO:0000313" key="3">
    <source>
        <dbReference type="Proteomes" id="UP001168537"/>
    </source>
</evidence>